<comment type="function">
    <text evidence="2">May play the central regulatory role in sporulation. It may be an element of the effector pathway responsible for the activation of sporulation genes in response to nutritional stress. Spo0A may act in concert with spo0H (a sigma factor) to control the expression of some genes that are critical to the sporulation process.</text>
</comment>
<dbReference type="Pfam" id="PF00072">
    <property type="entry name" value="Response_reg"/>
    <property type="match status" value="1"/>
</dbReference>
<name>A0A1M6U9S5_9CLOT</name>
<dbReference type="SMART" id="SM00850">
    <property type="entry name" value="LytTR"/>
    <property type="match status" value="1"/>
</dbReference>
<gene>
    <name evidence="6" type="ORF">SAMN02745163_04224</name>
</gene>
<dbReference type="RefSeq" id="WP_072993047.1">
    <property type="nucleotide sequence ID" value="NZ_FQZB01000022.1"/>
</dbReference>
<evidence type="ECO:0000256" key="1">
    <source>
        <dbReference type="ARBA" id="ARBA00018672"/>
    </source>
</evidence>
<dbReference type="PROSITE" id="PS50930">
    <property type="entry name" value="HTH_LYTTR"/>
    <property type="match status" value="1"/>
</dbReference>
<dbReference type="EMBL" id="FQZB01000022">
    <property type="protein sequence ID" value="SHK65910.1"/>
    <property type="molecule type" value="Genomic_DNA"/>
</dbReference>
<evidence type="ECO:0000256" key="3">
    <source>
        <dbReference type="PROSITE-ProRule" id="PRU00169"/>
    </source>
</evidence>
<dbReference type="InterPro" id="IPR007492">
    <property type="entry name" value="LytTR_DNA-bd_dom"/>
</dbReference>
<organism evidence="6 7">
    <name type="scientific">Clostridium cavendishii DSM 21758</name>
    <dbReference type="NCBI Taxonomy" id="1121302"/>
    <lineage>
        <taxon>Bacteria</taxon>
        <taxon>Bacillati</taxon>
        <taxon>Bacillota</taxon>
        <taxon>Clostridia</taxon>
        <taxon>Eubacteriales</taxon>
        <taxon>Clostridiaceae</taxon>
        <taxon>Clostridium</taxon>
    </lineage>
</organism>
<feature type="modified residue" description="4-aspartylphosphate" evidence="3">
    <location>
        <position position="54"/>
    </location>
</feature>
<evidence type="ECO:0000259" key="4">
    <source>
        <dbReference type="PROSITE" id="PS50110"/>
    </source>
</evidence>
<dbReference type="PANTHER" id="PTHR37299">
    <property type="entry name" value="TRANSCRIPTIONAL REGULATOR-RELATED"/>
    <property type="match status" value="1"/>
</dbReference>
<dbReference type="Gene3D" id="2.20.25.10">
    <property type="match status" value="1"/>
</dbReference>
<dbReference type="Pfam" id="PF04397">
    <property type="entry name" value="LytTR"/>
    <property type="match status" value="1"/>
</dbReference>
<reference evidence="6 7" key="1">
    <citation type="submission" date="2016-11" db="EMBL/GenBank/DDBJ databases">
        <authorList>
            <person name="Jaros S."/>
            <person name="Januszkiewicz K."/>
            <person name="Wedrychowicz H."/>
        </authorList>
    </citation>
    <scope>NUCLEOTIDE SEQUENCE [LARGE SCALE GENOMIC DNA]</scope>
    <source>
        <strain evidence="6 7">DSM 21758</strain>
    </source>
</reference>
<evidence type="ECO:0000313" key="7">
    <source>
        <dbReference type="Proteomes" id="UP000184310"/>
    </source>
</evidence>
<dbReference type="OrthoDB" id="9809318at2"/>
<keyword evidence="7" id="KW-1185">Reference proteome</keyword>
<protein>
    <recommendedName>
        <fullName evidence="1">Stage 0 sporulation protein A homolog</fullName>
    </recommendedName>
</protein>
<dbReference type="InterPro" id="IPR001789">
    <property type="entry name" value="Sig_transdc_resp-reg_receiver"/>
</dbReference>
<evidence type="ECO:0000256" key="2">
    <source>
        <dbReference type="ARBA" id="ARBA00024867"/>
    </source>
</evidence>
<dbReference type="SUPFAM" id="SSF52172">
    <property type="entry name" value="CheY-like"/>
    <property type="match status" value="1"/>
</dbReference>
<dbReference type="Proteomes" id="UP000184310">
    <property type="component" value="Unassembled WGS sequence"/>
</dbReference>
<feature type="domain" description="Response regulatory" evidence="4">
    <location>
        <begin position="3"/>
        <end position="117"/>
    </location>
</feature>
<proteinExistence type="predicted"/>
<dbReference type="STRING" id="1121302.SAMN02745163_04224"/>
<dbReference type="InterPro" id="IPR011006">
    <property type="entry name" value="CheY-like_superfamily"/>
</dbReference>
<evidence type="ECO:0000259" key="5">
    <source>
        <dbReference type="PROSITE" id="PS50930"/>
    </source>
</evidence>
<dbReference type="AlphaFoldDB" id="A0A1M6U9S5"/>
<dbReference type="InterPro" id="IPR046947">
    <property type="entry name" value="LytR-like"/>
</dbReference>
<sequence length="242" mass="27864">MLDIIIIDDEKIAVEELEYVFLKSNRVNIVGKYSNAKEGIEGIKAYKPHAVFLDIDMPGINGLLSASEIKKVSEGTQIVFVTAHDKYAIKAFEVNALDYILKPFSEERINKTLDRILSNESYQELQVENTNKHVKKIPVKTTESLLLINIDEIVFCHVKDGAVFIHTEKEIYESEETLIQLEKRLEDFSFIKCHRNYIVNIELIISITPWINGTYLLKVKGTDEEIPVSRNYNKVIKKTFKI</sequence>
<dbReference type="GO" id="GO:0003677">
    <property type="term" value="F:DNA binding"/>
    <property type="evidence" value="ECO:0007669"/>
    <property type="project" value="InterPro"/>
</dbReference>
<feature type="domain" description="HTH LytTR-type" evidence="5">
    <location>
        <begin position="137"/>
        <end position="242"/>
    </location>
</feature>
<keyword evidence="3" id="KW-0597">Phosphoprotein</keyword>
<evidence type="ECO:0000313" key="6">
    <source>
        <dbReference type="EMBL" id="SHK65910.1"/>
    </source>
</evidence>
<dbReference type="Gene3D" id="2.40.50.40">
    <property type="match status" value="1"/>
</dbReference>
<dbReference type="GO" id="GO:0000156">
    <property type="term" value="F:phosphorelay response regulator activity"/>
    <property type="evidence" value="ECO:0007669"/>
    <property type="project" value="InterPro"/>
</dbReference>
<dbReference type="Gene3D" id="3.40.50.2300">
    <property type="match status" value="1"/>
</dbReference>
<dbReference type="PROSITE" id="PS50110">
    <property type="entry name" value="RESPONSE_REGULATORY"/>
    <property type="match status" value="1"/>
</dbReference>
<accession>A0A1M6U9S5</accession>
<dbReference type="PANTHER" id="PTHR37299:SF1">
    <property type="entry name" value="STAGE 0 SPORULATION PROTEIN A HOMOLOG"/>
    <property type="match status" value="1"/>
</dbReference>
<dbReference type="SMART" id="SM00448">
    <property type="entry name" value="REC"/>
    <property type="match status" value="1"/>
</dbReference>